<keyword evidence="1" id="KW-0472">Membrane</keyword>
<evidence type="ECO:0000256" key="1">
    <source>
        <dbReference type="SAM" id="Phobius"/>
    </source>
</evidence>
<organism evidence="2 3">
    <name type="scientific">Chitinophaga caseinilytica</name>
    <dbReference type="NCBI Taxonomy" id="2267521"/>
    <lineage>
        <taxon>Bacteria</taxon>
        <taxon>Pseudomonadati</taxon>
        <taxon>Bacteroidota</taxon>
        <taxon>Chitinophagia</taxon>
        <taxon>Chitinophagales</taxon>
        <taxon>Chitinophagaceae</taxon>
        <taxon>Chitinophaga</taxon>
    </lineage>
</organism>
<protein>
    <recommendedName>
        <fullName evidence="4">SMODS and SLOG-associating 2TM effector domain-containing protein</fullName>
    </recommendedName>
</protein>
<feature type="transmembrane region" description="Helical" evidence="1">
    <location>
        <begin position="35"/>
        <end position="56"/>
    </location>
</feature>
<keyword evidence="1" id="KW-0812">Transmembrane</keyword>
<accession>A0ABZ2YWW7</accession>
<dbReference type="RefSeq" id="WP_341839242.1">
    <property type="nucleotide sequence ID" value="NZ_CP149792.1"/>
</dbReference>
<dbReference type="EMBL" id="CP150096">
    <property type="protein sequence ID" value="WZN44461.1"/>
    <property type="molecule type" value="Genomic_DNA"/>
</dbReference>
<gene>
    <name evidence="2" type="ORF">WJU22_16320</name>
</gene>
<sequence>MQLLAIQYKHIWNEFHRNEDLINTQINRLVKNSNLNLIIAVVTTIIAMGILGITLFQDKTYSSLSDFFIHFGPRVSTVVFIELFAFFFLKLYKNNQSEVKYCQNELTNLKGKIVALQLAVDFKDPEAIRELIRIYSSIERNSIIKSGETTEKIELSKIESKSNTGYLKSISEFFSKEKSN</sequence>
<dbReference type="Proteomes" id="UP001449657">
    <property type="component" value="Chromosome"/>
</dbReference>
<evidence type="ECO:0008006" key="4">
    <source>
        <dbReference type="Google" id="ProtNLM"/>
    </source>
</evidence>
<name>A0ABZ2YWW7_9BACT</name>
<evidence type="ECO:0000313" key="3">
    <source>
        <dbReference type="Proteomes" id="UP001449657"/>
    </source>
</evidence>
<feature type="transmembrane region" description="Helical" evidence="1">
    <location>
        <begin position="68"/>
        <end position="89"/>
    </location>
</feature>
<proteinExistence type="predicted"/>
<keyword evidence="1" id="KW-1133">Transmembrane helix</keyword>
<evidence type="ECO:0000313" key="2">
    <source>
        <dbReference type="EMBL" id="WZN44461.1"/>
    </source>
</evidence>
<keyword evidence="3" id="KW-1185">Reference proteome</keyword>
<reference evidence="2 3" key="1">
    <citation type="submission" date="2024-03" db="EMBL/GenBank/DDBJ databases">
        <title>Chitinophaga caseinilytica sp. nov., a casein hydrolysing bacterium isolated from forest soil.</title>
        <authorList>
            <person name="Lee D.S."/>
            <person name="Han D.M."/>
            <person name="Baek J.H."/>
            <person name="Choi D.G."/>
            <person name="Jeon J.H."/>
            <person name="Jeon C.O."/>
        </authorList>
    </citation>
    <scope>NUCLEOTIDE SEQUENCE [LARGE SCALE GENOMIC DNA]</scope>
    <source>
        <strain evidence="2 3">KACC 19118</strain>
    </source>
</reference>